<name>A0A558A123_9PSEU</name>
<organism evidence="1 2">
    <name type="scientific">Amycolatopsis acidiphila</name>
    <dbReference type="NCBI Taxonomy" id="715473"/>
    <lineage>
        <taxon>Bacteria</taxon>
        <taxon>Bacillati</taxon>
        <taxon>Actinomycetota</taxon>
        <taxon>Actinomycetes</taxon>
        <taxon>Pseudonocardiales</taxon>
        <taxon>Pseudonocardiaceae</taxon>
        <taxon>Amycolatopsis</taxon>
    </lineage>
</organism>
<proteinExistence type="predicted"/>
<dbReference type="Proteomes" id="UP000318578">
    <property type="component" value="Unassembled WGS sequence"/>
</dbReference>
<dbReference type="EMBL" id="VJZA01000069">
    <property type="protein sequence ID" value="TVT17963.1"/>
    <property type="molecule type" value="Genomic_DNA"/>
</dbReference>
<accession>A0A558A123</accession>
<evidence type="ECO:0000313" key="2">
    <source>
        <dbReference type="Proteomes" id="UP000318578"/>
    </source>
</evidence>
<protein>
    <submittedName>
        <fullName evidence="1">Uncharacterized protein</fullName>
    </submittedName>
</protein>
<evidence type="ECO:0000313" key="1">
    <source>
        <dbReference type="EMBL" id="TVT17963.1"/>
    </source>
</evidence>
<keyword evidence="2" id="KW-1185">Reference proteome</keyword>
<comment type="caution">
    <text evidence="1">The sequence shown here is derived from an EMBL/GenBank/DDBJ whole genome shotgun (WGS) entry which is preliminary data.</text>
</comment>
<dbReference type="AlphaFoldDB" id="A0A558A123"/>
<gene>
    <name evidence="1" type="ORF">FNH06_29520</name>
</gene>
<reference evidence="1 2" key="1">
    <citation type="submission" date="2019-07" db="EMBL/GenBank/DDBJ databases">
        <title>New species of Amycolatopsis and Streptomyces.</title>
        <authorList>
            <person name="Duangmal K."/>
            <person name="Teo W.F.A."/>
            <person name="Lipun K."/>
        </authorList>
    </citation>
    <scope>NUCLEOTIDE SEQUENCE [LARGE SCALE GENOMIC DNA]</scope>
    <source>
        <strain evidence="1 2">JCM 30562</strain>
    </source>
</reference>
<sequence>MSRRQAEASFDGLDVDYDHVLAAQANAVHYTDALELADAADLLEDIDRELAAASTAALIRAPRFIDPRRAARSRRRANRRTLRRLHDGFVVDAAHDQADGAVPMSGEAAA</sequence>
<dbReference type="RefSeq" id="WP_144643213.1">
    <property type="nucleotide sequence ID" value="NZ_BNAX01000006.1"/>
</dbReference>